<keyword evidence="1 3" id="KW-0597">Phosphoprotein</keyword>
<protein>
    <submittedName>
        <fullName evidence="5">Response regulator</fullName>
    </submittedName>
</protein>
<organism evidence="5 6">
    <name type="scientific">Microbulbifer halophilus</name>
    <dbReference type="NCBI Taxonomy" id="453963"/>
    <lineage>
        <taxon>Bacteria</taxon>
        <taxon>Pseudomonadati</taxon>
        <taxon>Pseudomonadota</taxon>
        <taxon>Gammaproteobacteria</taxon>
        <taxon>Cellvibrionales</taxon>
        <taxon>Microbulbiferaceae</taxon>
        <taxon>Microbulbifer</taxon>
    </lineage>
</organism>
<proteinExistence type="predicted"/>
<dbReference type="Proteomes" id="UP001597425">
    <property type="component" value="Unassembled WGS sequence"/>
</dbReference>
<dbReference type="SMART" id="SM00448">
    <property type="entry name" value="REC"/>
    <property type="match status" value="1"/>
</dbReference>
<dbReference type="PANTHER" id="PTHR45339">
    <property type="entry name" value="HYBRID SIGNAL TRANSDUCTION HISTIDINE KINASE J"/>
    <property type="match status" value="1"/>
</dbReference>
<reference evidence="6" key="1">
    <citation type="journal article" date="2019" name="Int. J. Syst. Evol. Microbiol.">
        <title>The Global Catalogue of Microorganisms (GCM) 10K type strain sequencing project: providing services to taxonomists for standard genome sequencing and annotation.</title>
        <authorList>
            <consortium name="The Broad Institute Genomics Platform"/>
            <consortium name="The Broad Institute Genome Sequencing Center for Infectious Disease"/>
            <person name="Wu L."/>
            <person name="Ma J."/>
        </authorList>
    </citation>
    <scope>NUCLEOTIDE SEQUENCE [LARGE SCALE GENOMIC DNA]</scope>
    <source>
        <strain evidence="6">KCTC 12848</strain>
    </source>
</reference>
<dbReference type="SUPFAM" id="SSF52172">
    <property type="entry name" value="CheY-like"/>
    <property type="match status" value="1"/>
</dbReference>
<evidence type="ECO:0000256" key="1">
    <source>
        <dbReference type="ARBA" id="ARBA00022553"/>
    </source>
</evidence>
<keyword evidence="2" id="KW-0902">Two-component regulatory system</keyword>
<comment type="caution">
    <text evidence="5">The sequence shown here is derived from an EMBL/GenBank/DDBJ whole genome shotgun (WGS) entry which is preliminary data.</text>
</comment>
<evidence type="ECO:0000256" key="2">
    <source>
        <dbReference type="ARBA" id="ARBA00023012"/>
    </source>
</evidence>
<keyword evidence="6" id="KW-1185">Reference proteome</keyword>
<dbReference type="CDD" id="cd17546">
    <property type="entry name" value="REC_hyHK_CKI1_RcsC-like"/>
    <property type="match status" value="1"/>
</dbReference>
<evidence type="ECO:0000313" key="5">
    <source>
        <dbReference type="EMBL" id="MFD2312242.1"/>
    </source>
</evidence>
<dbReference type="InterPro" id="IPR011006">
    <property type="entry name" value="CheY-like_superfamily"/>
</dbReference>
<feature type="modified residue" description="4-aspartylphosphate" evidence="3">
    <location>
        <position position="53"/>
    </location>
</feature>
<feature type="domain" description="Response regulatory" evidence="4">
    <location>
        <begin position="2"/>
        <end position="116"/>
    </location>
</feature>
<evidence type="ECO:0000313" key="6">
    <source>
        <dbReference type="Proteomes" id="UP001597425"/>
    </source>
</evidence>
<sequence length="245" mass="28014">MKILIAEDNPIIQKLNSGLLNNWGFDFDIASDGVEAIEHVRKNNGKYDLCLMDIEMPKMNGIEATRIIRRTTRYFPIMGITSNRSYRQACRDAGMDDFAEKPCKPDNLFSKISELTVRSITCLLKSDSLISKEEMPVDQKHAEELRELAKRGLCKMRLKGSGSHDVTVTVHKHVPYSISHDFVEEEAEVTTFLDRDRESPGEVFLYKSSCLVPVMLLDEETYAEKCQLEDEKMKGRNSLVTEKKE</sequence>
<evidence type="ECO:0000259" key="4">
    <source>
        <dbReference type="PROSITE" id="PS50110"/>
    </source>
</evidence>
<accession>A0ABW5EFM5</accession>
<dbReference type="RefSeq" id="WP_265723125.1">
    <property type="nucleotide sequence ID" value="NZ_JAPIVK010000038.1"/>
</dbReference>
<dbReference type="Gene3D" id="3.40.50.2300">
    <property type="match status" value="1"/>
</dbReference>
<dbReference type="PANTHER" id="PTHR45339:SF1">
    <property type="entry name" value="HYBRID SIGNAL TRANSDUCTION HISTIDINE KINASE J"/>
    <property type="match status" value="1"/>
</dbReference>
<name>A0ABW5EFM5_9GAMM</name>
<dbReference type="PROSITE" id="PS50110">
    <property type="entry name" value="RESPONSE_REGULATORY"/>
    <property type="match status" value="1"/>
</dbReference>
<dbReference type="EMBL" id="JBHUJD010000032">
    <property type="protein sequence ID" value="MFD2312242.1"/>
    <property type="molecule type" value="Genomic_DNA"/>
</dbReference>
<dbReference type="InterPro" id="IPR001789">
    <property type="entry name" value="Sig_transdc_resp-reg_receiver"/>
</dbReference>
<gene>
    <name evidence="5" type="ORF">ACFSKX_17610</name>
</gene>
<dbReference type="Pfam" id="PF00072">
    <property type="entry name" value="Response_reg"/>
    <property type="match status" value="1"/>
</dbReference>
<evidence type="ECO:0000256" key="3">
    <source>
        <dbReference type="PROSITE-ProRule" id="PRU00169"/>
    </source>
</evidence>